<reference evidence="12 13" key="1">
    <citation type="submission" date="2019-05" db="EMBL/GenBank/DDBJ databases">
        <authorList>
            <person name="Pankratov T."/>
            <person name="Grouzdev D."/>
        </authorList>
    </citation>
    <scope>NUCLEOTIDE SEQUENCE [LARGE SCALE GENOMIC DNA]</scope>
    <source>
        <strain evidence="12 13">KEBCLARHB70R</strain>
    </source>
</reference>
<dbReference type="SUPFAM" id="SSF53150">
    <property type="entry name" value="DNA repair protein MutS, domain II"/>
    <property type="match status" value="1"/>
</dbReference>
<dbReference type="InterPro" id="IPR000432">
    <property type="entry name" value="DNA_mismatch_repair_MutS_C"/>
</dbReference>
<gene>
    <name evidence="12" type="primary">mutS</name>
    <name evidence="12" type="ORF">FE263_00285</name>
</gene>
<dbReference type="SMART" id="SM00534">
    <property type="entry name" value="MUTSac"/>
    <property type="match status" value="1"/>
</dbReference>
<dbReference type="PIRSF" id="PIRSF037677">
    <property type="entry name" value="DNA_mis_repair_Msh6"/>
    <property type="match status" value="1"/>
</dbReference>
<dbReference type="GO" id="GO:0005524">
    <property type="term" value="F:ATP binding"/>
    <property type="evidence" value="ECO:0007669"/>
    <property type="project" value="UniProtKB-UniRule"/>
</dbReference>
<dbReference type="SUPFAM" id="SSF48334">
    <property type="entry name" value="DNA repair protein MutS, domain III"/>
    <property type="match status" value="1"/>
</dbReference>
<dbReference type="Gene3D" id="6.10.140.430">
    <property type="match status" value="1"/>
</dbReference>
<dbReference type="SUPFAM" id="SSF52540">
    <property type="entry name" value="P-loop containing nucleoside triphosphate hydrolases"/>
    <property type="match status" value="1"/>
</dbReference>
<evidence type="ECO:0000256" key="5">
    <source>
        <dbReference type="ARBA" id="ARBA00022840"/>
    </source>
</evidence>
<dbReference type="OrthoDB" id="9802448at2"/>
<evidence type="ECO:0000256" key="8">
    <source>
        <dbReference type="ARBA" id="ARBA00024647"/>
    </source>
</evidence>
<dbReference type="AlphaFoldDB" id="A0A5R9JE86"/>
<evidence type="ECO:0000256" key="10">
    <source>
        <dbReference type="RuleBase" id="RU003756"/>
    </source>
</evidence>
<dbReference type="PANTHER" id="PTHR11361">
    <property type="entry name" value="DNA MISMATCH REPAIR PROTEIN MUTS FAMILY MEMBER"/>
    <property type="match status" value="1"/>
</dbReference>
<keyword evidence="5" id="KW-0067">ATP-binding</keyword>
<dbReference type="InterPro" id="IPR036678">
    <property type="entry name" value="MutS_con_dom_sf"/>
</dbReference>
<dbReference type="GO" id="GO:0006298">
    <property type="term" value="P:mismatch repair"/>
    <property type="evidence" value="ECO:0007669"/>
    <property type="project" value="UniProtKB-UniRule"/>
</dbReference>
<dbReference type="Gene3D" id="3.40.50.300">
    <property type="entry name" value="P-loop containing nucleotide triphosphate hydrolases"/>
    <property type="match status" value="1"/>
</dbReference>
<dbReference type="InterPro" id="IPR027417">
    <property type="entry name" value="P-loop_NTPase"/>
</dbReference>
<dbReference type="Gene3D" id="3.40.1170.10">
    <property type="entry name" value="DNA repair protein MutS, domain I"/>
    <property type="match status" value="1"/>
</dbReference>
<dbReference type="InterPro" id="IPR036187">
    <property type="entry name" value="DNA_mismatch_repair_MutS_sf"/>
</dbReference>
<evidence type="ECO:0000256" key="9">
    <source>
        <dbReference type="NCBIfam" id="TIGR01070"/>
    </source>
</evidence>
<protein>
    <recommendedName>
        <fullName evidence="2 9">DNA mismatch repair protein MutS</fullName>
    </recommendedName>
</protein>
<feature type="domain" description="DNA mismatch repair proteins mutS family" evidence="11">
    <location>
        <begin position="697"/>
        <end position="713"/>
    </location>
</feature>
<accession>A0A5R9JE86</accession>
<dbReference type="Pfam" id="PF05188">
    <property type="entry name" value="MutS_II"/>
    <property type="match status" value="1"/>
</dbReference>
<sequence>MTLPSPDGASPAIAQWFTLKAAHPDALLLFRMGDFYELFFADAEAAASALDIALTARGQHAGAPIPMCGVPVAAASAYVSRLIRRGFRLAVAEQTEKPRPGQKGPLARAVVRLITAGTLTEDDLLEAGRPNLLLALASAAVPRAASGRTMLGAAWIDISTGLFETACVTRGTLAELLGRLDPAEILAAPDIVLDEYEPRRAPPAPPPPPLAARARLAEAFGAASLDAFGSFDDAEAMAAALALDYVRRTQAGSTPRLSRPAPQADRATLGMDPATRASLDLLRARDGGDRHTLFAAIDHTLTAPGSRMLAGWIASPLTDPAAIAGRQQGWGWLAAEPGAATALRGALRGAPDIARALGRLSLGRGQPRDLAAIRDGLFAAREALAALGNGEQAALVARLAGLLDHGRDLQDLLARALAADLPARLDDGGAIAAGHDGELDAERALRDDSRRVVAGLQNDYAQRFGVASLKIRHHSQLGYVIEVAASAAKALANKPGLVLRQGTASLVRYGTDELAELDRRIGEAAGRAVARERLVFDTLVRQALAEAALPPMADALALLDVLQSAARLAAGGDWCRAEVDDGDAFRLLACRHPVVQAALPRSQRFTPNDCDLSPERRTMLLTGPNMAGKSTFLRQTALAIILAQAGLPVPAAKAELGVVDRLFSRVGASDDLAQGRSTFMVEMTETAAILNLAGPRSLVVVDEIGRGTATLDGLAIAWAVLEALHSSTRCRTIFATHFHELAQLAESLPRLAPHTMSVREWKGQVVFQHEVVRGAARRSWGVHVARLAGVPEAVVGRAARLLADLEREHARNAAPLPLFAGLATAPEADPVEAPPDHALAEALAAIDPDTLTPREALEALYRLRHQAGILTNGSCRTA</sequence>
<keyword evidence="3 10" id="KW-0547">Nucleotide-binding</keyword>
<dbReference type="InterPro" id="IPR007695">
    <property type="entry name" value="DNA_mismatch_repair_MutS-lik_N"/>
</dbReference>
<dbReference type="Pfam" id="PF00488">
    <property type="entry name" value="MutS_V"/>
    <property type="match status" value="1"/>
</dbReference>
<dbReference type="PANTHER" id="PTHR11361:SF34">
    <property type="entry name" value="DNA MISMATCH REPAIR PROTEIN MSH1, MITOCHONDRIAL"/>
    <property type="match status" value="1"/>
</dbReference>
<dbReference type="InterPro" id="IPR007861">
    <property type="entry name" value="DNA_mismatch_repair_MutS_clamp"/>
</dbReference>
<evidence type="ECO:0000259" key="11">
    <source>
        <dbReference type="PROSITE" id="PS00486"/>
    </source>
</evidence>
<dbReference type="InterPro" id="IPR007860">
    <property type="entry name" value="DNA_mmatch_repair_MutS_con_dom"/>
</dbReference>
<evidence type="ECO:0000256" key="1">
    <source>
        <dbReference type="ARBA" id="ARBA00006271"/>
    </source>
</evidence>
<dbReference type="GO" id="GO:0030983">
    <property type="term" value="F:mismatched DNA binding"/>
    <property type="evidence" value="ECO:0007669"/>
    <property type="project" value="InterPro"/>
</dbReference>
<dbReference type="SMART" id="SM00533">
    <property type="entry name" value="MUTSd"/>
    <property type="match status" value="1"/>
</dbReference>
<dbReference type="SUPFAM" id="SSF55271">
    <property type="entry name" value="DNA repair protein MutS, domain I"/>
    <property type="match status" value="1"/>
</dbReference>
<dbReference type="Gene3D" id="3.30.420.110">
    <property type="entry name" value="MutS, connector domain"/>
    <property type="match status" value="1"/>
</dbReference>
<evidence type="ECO:0000256" key="7">
    <source>
        <dbReference type="ARBA" id="ARBA00023204"/>
    </source>
</evidence>
<dbReference type="EMBL" id="VCDI01000001">
    <property type="protein sequence ID" value="TLU73716.1"/>
    <property type="molecule type" value="Genomic_DNA"/>
</dbReference>
<comment type="similarity">
    <text evidence="1 10">Belongs to the DNA mismatch repair MutS family.</text>
</comment>
<dbReference type="GO" id="GO:0005829">
    <property type="term" value="C:cytosol"/>
    <property type="evidence" value="ECO:0007669"/>
    <property type="project" value="TreeGrafter"/>
</dbReference>
<comment type="caution">
    <text evidence="12">The sequence shown here is derived from an EMBL/GenBank/DDBJ whole genome shotgun (WGS) entry which is preliminary data.</text>
</comment>
<keyword evidence="7 10" id="KW-0234">DNA repair</keyword>
<evidence type="ECO:0000256" key="3">
    <source>
        <dbReference type="ARBA" id="ARBA00022741"/>
    </source>
</evidence>
<dbReference type="InterPro" id="IPR045076">
    <property type="entry name" value="MutS"/>
</dbReference>
<dbReference type="InterPro" id="IPR007696">
    <property type="entry name" value="DNA_mismatch_repair_MutS_core"/>
</dbReference>
<dbReference type="NCBIfam" id="TIGR01070">
    <property type="entry name" value="mutS1"/>
    <property type="match status" value="1"/>
</dbReference>
<comment type="function">
    <text evidence="8">This protein is involved in the repair of mismatches in DNA. It is possible that it carries out the mismatch recognition step. This protein has a weak ATPase activity.</text>
</comment>
<dbReference type="InterPro" id="IPR005748">
    <property type="entry name" value="DNA_mismatch_repair_MutS"/>
</dbReference>
<evidence type="ECO:0000313" key="12">
    <source>
        <dbReference type="EMBL" id="TLU73716.1"/>
    </source>
</evidence>
<dbReference type="Pfam" id="PF05192">
    <property type="entry name" value="MutS_III"/>
    <property type="match status" value="1"/>
</dbReference>
<keyword evidence="4 10" id="KW-0227">DNA damage</keyword>
<keyword evidence="13" id="KW-1185">Reference proteome</keyword>
<dbReference type="GO" id="GO:0140664">
    <property type="term" value="F:ATP-dependent DNA damage sensor activity"/>
    <property type="evidence" value="ECO:0007669"/>
    <property type="project" value="InterPro"/>
</dbReference>
<dbReference type="Proteomes" id="UP000305654">
    <property type="component" value="Unassembled WGS sequence"/>
</dbReference>
<dbReference type="Pfam" id="PF01624">
    <property type="entry name" value="MutS_I"/>
    <property type="match status" value="1"/>
</dbReference>
<dbReference type="InterPro" id="IPR017261">
    <property type="entry name" value="DNA_mismatch_repair_MutS/MSH"/>
</dbReference>
<evidence type="ECO:0000256" key="4">
    <source>
        <dbReference type="ARBA" id="ARBA00022763"/>
    </source>
</evidence>
<dbReference type="Gene3D" id="1.10.1420.10">
    <property type="match status" value="2"/>
</dbReference>
<organism evidence="12 13">
    <name type="scientific">Lichenicoccus roseus</name>
    <dbReference type="NCBI Taxonomy" id="2683649"/>
    <lineage>
        <taxon>Bacteria</taxon>
        <taxon>Pseudomonadati</taxon>
        <taxon>Pseudomonadota</taxon>
        <taxon>Alphaproteobacteria</taxon>
        <taxon>Acetobacterales</taxon>
        <taxon>Acetobacteraceae</taxon>
        <taxon>Lichenicoccus</taxon>
    </lineage>
</organism>
<evidence type="ECO:0000256" key="6">
    <source>
        <dbReference type="ARBA" id="ARBA00023125"/>
    </source>
</evidence>
<keyword evidence="6 10" id="KW-0238">DNA-binding</keyword>
<dbReference type="NCBIfam" id="NF003810">
    <property type="entry name" value="PRK05399.1"/>
    <property type="match status" value="1"/>
</dbReference>
<dbReference type="RefSeq" id="WP_138323969.1">
    <property type="nucleotide sequence ID" value="NZ_VCDI01000001.1"/>
</dbReference>
<dbReference type="PROSITE" id="PS00486">
    <property type="entry name" value="DNA_MISMATCH_REPAIR_2"/>
    <property type="match status" value="1"/>
</dbReference>
<evidence type="ECO:0000256" key="2">
    <source>
        <dbReference type="ARBA" id="ARBA00021982"/>
    </source>
</evidence>
<dbReference type="InterPro" id="IPR016151">
    <property type="entry name" value="DNA_mismatch_repair_MutS_N"/>
</dbReference>
<evidence type="ECO:0000313" key="13">
    <source>
        <dbReference type="Proteomes" id="UP000305654"/>
    </source>
</evidence>
<dbReference type="Pfam" id="PF05190">
    <property type="entry name" value="MutS_IV"/>
    <property type="match status" value="1"/>
</dbReference>
<proteinExistence type="inferred from homology"/>
<name>A0A5R9JE86_9PROT</name>